<gene>
    <name evidence="12" type="ORF">OKIOD_LOCUS9227</name>
</gene>
<evidence type="ECO:0000256" key="11">
    <source>
        <dbReference type="SAM" id="Coils"/>
    </source>
</evidence>
<comment type="similarity">
    <text evidence="2 10">Belongs to the glycosyltransferase 31 family.</text>
</comment>
<keyword evidence="7" id="KW-1133">Transmembrane helix</keyword>
<evidence type="ECO:0000256" key="6">
    <source>
        <dbReference type="ARBA" id="ARBA00022968"/>
    </source>
</evidence>
<dbReference type="EMBL" id="OU015566">
    <property type="protein sequence ID" value="CAG5102779.1"/>
    <property type="molecule type" value="Genomic_DNA"/>
</dbReference>
<dbReference type="Gene3D" id="3.90.550.50">
    <property type="match status" value="1"/>
</dbReference>
<evidence type="ECO:0000256" key="9">
    <source>
        <dbReference type="ARBA" id="ARBA00023136"/>
    </source>
</evidence>
<evidence type="ECO:0000256" key="7">
    <source>
        <dbReference type="ARBA" id="ARBA00022989"/>
    </source>
</evidence>
<organism evidence="12 13">
    <name type="scientific">Oikopleura dioica</name>
    <name type="common">Tunicate</name>
    <dbReference type="NCBI Taxonomy" id="34765"/>
    <lineage>
        <taxon>Eukaryota</taxon>
        <taxon>Metazoa</taxon>
        <taxon>Chordata</taxon>
        <taxon>Tunicata</taxon>
        <taxon>Appendicularia</taxon>
        <taxon>Copelata</taxon>
        <taxon>Oikopleuridae</taxon>
        <taxon>Oikopleura</taxon>
    </lineage>
</organism>
<keyword evidence="11" id="KW-0175">Coiled coil</keyword>
<evidence type="ECO:0000256" key="5">
    <source>
        <dbReference type="ARBA" id="ARBA00022692"/>
    </source>
</evidence>
<name>A0ABN7SPZ2_OIKDI</name>
<evidence type="ECO:0000256" key="10">
    <source>
        <dbReference type="RuleBase" id="RU363063"/>
    </source>
</evidence>
<reference evidence="12 13" key="1">
    <citation type="submission" date="2021-04" db="EMBL/GenBank/DDBJ databases">
        <authorList>
            <person name="Bliznina A."/>
        </authorList>
    </citation>
    <scope>NUCLEOTIDE SEQUENCE [LARGE SCALE GENOMIC DNA]</scope>
</reference>
<evidence type="ECO:0000256" key="2">
    <source>
        <dbReference type="ARBA" id="ARBA00008661"/>
    </source>
</evidence>
<evidence type="ECO:0000313" key="12">
    <source>
        <dbReference type="EMBL" id="CAG5102779.1"/>
    </source>
</evidence>
<comment type="subcellular location">
    <subcellularLocation>
        <location evidence="1 10">Golgi apparatus membrane</location>
        <topology evidence="1 10">Single-pass type II membrane protein</topology>
    </subcellularLocation>
</comment>
<keyword evidence="4" id="KW-0808">Transferase</keyword>
<dbReference type="Pfam" id="PF01762">
    <property type="entry name" value="Galactosyl_T"/>
    <property type="match status" value="1"/>
</dbReference>
<keyword evidence="5" id="KW-0812">Transmembrane</keyword>
<dbReference type="InterPro" id="IPR002659">
    <property type="entry name" value="Glyco_trans_31"/>
</dbReference>
<keyword evidence="6" id="KW-0735">Signal-anchor</keyword>
<keyword evidence="3 10" id="KW-0328">Glycosyltransferase</keyword>
<sequence length="392" mass="45689">MMKRVFSANLNLKWRNIKEKRMKICLLGIICCLPFLVFIFAKSMSPEIRYSAFFREVYYDSTTQASLKNMYAEKEYLLNEVDNLRSSLNQLSSRIDRFLLNLDMSNDQDWNFYADTYISGCTKNRCEKIESLEEAKERCKKADDCIGITRENGAFQLRAGPKAYSSTSGEHSWMLKLEKCDDELEGEHMINIGYLEKSYKDLREQRFRRPDGRCIYNGQFSHINKLLEFNPKLNFSTLHSPSTCDFTNSNESDFESILFGIKSMPESSNFRNSIRDTWLNPDLWTKLGFKIKVVFIIGQKENANLTEEMRKNEDLLVLDFEESHYNLPYKDMAFLRFIEEKCSTADFVFKGDDDILLVPQNLINEISKIKSSSSIEAIGCKKDPNLSPEIRE</sequence>
<dbReference type="PANTHER" id="PTHR11214:SF378">
    <property type="entry name" value="BETA-1,3-GALACTOSYLTRANSFERASE 4"/>
    <property type="match status" value="1"/>
</dbReference>
<accession>A0ABN7SPZ2</accession>
<dbReference type="PANTHER" id="PTHR11214">
    <property type="entry name" value="BETA-1,3-N-ACETYLGLUCOSAMINYLTRANSFERASE"/>
    <property type="match status" value="1"/>
</dbReference>
<feature type="coiled-coil region" evidence="11">
    <location>
        <begin position="74"/>
        <end position="101"/>
    </location>
</feature>
<dbReference type="EC" id="2.4.1.-" evidence="10"/>
<evidence type="ECO:0000256" key="4">
    <source>
        <dbReference type="ARBA" id="ARBA00022679"/>
    </source>
</evidence>
<evidence type="ECO:0000256" key="8">
    <source>
        <dbReference type="ARBA" id="ARBA00023034"/>
    </source>
</evidence>
<evidence type="ECO:0000313" key="13">
    <source>
        <dbReference type="Proteomes" id="UP001158576"/>
    </source>
</evidence>
<keyword evidence="8 10" id="KW-0333">Golgi apparatus</keyword>
<keyword evidence="13" id="KW-1185">Reference proteome</keyword>
<evidence type="ECO:0000256" key="3">
    <source>
        <dbReference type="ARBA" id="ARBA00022676"/>
    </source>
</evidence>
<proteinExistence type="inferred from homology"/>
<evidence type="ECO:0000256" key="1">
    <source>
        <dbReference type="ARBA" id="ARBA00004323"/>
    </source>
</evidence>
<keyword evidence="9" id="KW-0472">Membrane</keyword>
<dbReference type="Proteomes" id="UP001158576">
    <property type="component" value="Chromosome 1"/>
</dbReference>
<protein>
    <recommendedName>
        <fullName evidence="10">Hexosyltransferase</fullName>
        <ecNumber evidence="10">2.4.1.-</ecNumber>
    </recommendedName>
</protein>